<dbReference type="Pfam" id="PF13515">
    <property type="entry name" value="FUSC_2"/>
    <property type="match status" value="1"/>
</dbReference>
<name>A0A7X5RKX8_9ALTE</name>
<feature type="transmembrane region" description="Helical" evidence="5">
    <location>
        <begin position="42"/>
        <end position="59"/>
    </location>
</feature>
<dbReference type="PIRSF" id="PIRSF029594">
    <property type="entry name" value="UCP029594"/>
    <property type="match status" value="1"/>
</dbReference>
<evidence type="ECO:0000256" key="4">
    <source>
        <dbReference type="ARBA" id="ARBA00023136"/>
    </source>
</evidence>
<dbReference type="AlphaFoldDB" id="A0A7X5RKX8"/>
<feature type="transmembrane region" description="Helical" evidence="5">
    <location>
        <begin position="66"/>
        <end position="84"/>
    </location>
</feature>
<dbReference type="RefSeq" id="WP_163085144.1">
    <property type="nucleotide sequence ID" value="NZ_JAAAWN010000010.1"/>
</dbReference>
<dbReference type="Pfam" id="PF11168">
    <property type="entry name" value="DUF2955"/>
    <property type="match status" value="1"/>
</dbReference>
<feature type="transmembrane region" description="Helical" evidence="5">
    <location>
        <begin position="142"/>
        <end position="167"/>
    </location>
</feature>
<evidence type="ECO:0000259" key="6">
    <source>
        <dbReference type="Pfam" id="PF13515"/>
    </source>
</evidence>
<dbReference type="GO" id="GO:0016020">
    <property type="term" value="C:membrane"/>
    <property type="evidence" value="ECO:0007669"/>
    <property type="project" value="UniProtKB-SubCell"/>
</dbReference>
<keyword evidence="8" id="KW-1185">Reference proteome</keyword>
<feature type="transmembrane region" description="Helical" evidence="5">
    <location>
        <begin position="213"/>
        <end position="232"/>
    </location>
</feature>
<dbReference type="InterPro" id="IPR049453">
    <property type="entry name" value="Memb_transporter_dom"/>
</dbReference>
<organism evidence="7 8">
    <name type="scientific">Alteromonas profundi</name>
    <dbReference type="NCBI Taxonomy" id="2696062"/>
    <lineage>
        <taxon>Bacteria</taxon>
        <taxon>Pseudomonadati</taxon>
        <taxon>Pseudomonadota</taxon>
        <taxon>Gammaproteobacteria</taxon>
        <taxon>Alteromonadales</taxon>
        <taxon>Alteromonadaceae</taxon>
        <taxon>Alteromonas/Salinimonas group</taxon>
        <taxon>Alteromonas</taxon>
    </lineage>
</organism>
<feature type="transmembrane region" description="Helical" evidence="5">
    <location>
        <begin position="115"/>
        <end position="136"/>
    </location>
</feature>
<feature type="domain" description="Integral membrane bound transporter" evidence="6">
    <location>
        <begin position="200"/>
        <end position="332"/>
    </location>
</feature>
<evidence type="ECO:0000256" key="3">
    <source>
        <dbReference type="ARBA" id="ARBA00022989"/>
    </source>
</evidence>
<sequence>MNNGTTEAASKGPHLDKNGLRQALRIAGGCTLGFTISKLMNWPYGIFFTVYPMLLLGLVPVINRGVIRQFIASAGYSAFVVLIFQGLLSHLPIVMTIVVFLSFCILFYQMSSGSGFLFGAMGAVGLSIQLHFSSYVSGESSIYPLIVSNGFATLLSIAIAVLMHGLFPDVMLRRPRAMPTKTAESIRHEVLLCASVATLSFVVFQVLDLQDSISAQAASVLILFSLCWKAAGVAGWQRAIGTLIGCNVALLAQLLLYNHSNFLLFSVMILWLLSFIFSRYHILGGGVPGVGFGVLTTFGILFGNSLAPNQDVIYSALYRFSSVAVAILVSLCAVYVMHHILNRFSVTRHHTYD</sequence>
<accession>A0A7X5RKX8</accession>
<comment type="caution">
    <text evidence="7">The sequence shown here is derived from an EMBL/GenBank/DDBJ whole genome shotgun (WGS) entry which is preliminary data.</text>
</comment>
<proteinExistence type="predicted"/>
<feature type="transmembrane region" description="Helical" evidence="5">
    <location>
        <begin position="188"/>
        <end position="207"/>
    </location>
</feature>
<evidence type="ECO:0000256" key="5">
    <source>
        <dbReference type="SAM" id="Phobius"/>
    </source>
</evidence>
<keyword evidence="2 5" id="KW-0812">Transmembrane</keyword>
<keyword evidence="4 5" id="KW-0472">Membrane</keyword>
<feature type="transmembrane region" description="Helical" evidence="5">
    <location>
        <begin position="262"/>
        <end position="280"/>
    </location>
</feature>
<evidence type="ECO:0000256" key="2">
    <source>
        <dbReference type="ARBA" id="ARBA00022692"/>
    </source>
</evidence>
<protein>
    <submittedName>
        <fullName evidence="7">DUF2955 domain-containing protein</fullName>
    </submittedName>
</protein>
<feature type="transmembrane region" description="Helical" evidence="5">
    <location>
        <begin position="90"/>
        <end position="108"/>
    </location>
</feature>
<dbReference type="Proteomes" id="UP000470213">
    <property type="component" value="Unassembled WGS sequence"/>
</dbReference>
<dbReference type="InterPro" id="IPR016926">
    <property type="entry name" value="UCP029594"/>
</dbReference>
<evidence type="ECO:0000256" key="1">
    <source>
        <dbReference type="ARBA" id="ARBA00004141"/>
    </source>
</evidence>
<dbReference type="EMBL" id="JAAAWN010000010">
    <property type="protein sequence ID" value="NDV91337.1"/>
    <property type="molecule type" value="Genomic_DNA"/>
</dbReference>
<feature type="transmembrane region" description="Helical" evidence="5">
    <location>
        <begin position="287"/>
        <end position="307"/>
    </location>
</feature>
<dbReference type="InterPro" id="IPR022604">
    <property type="entry name" value="DUF2955"/>
</dbReference>
<evidence type="ECO:0000313" key="8">
    <source>
        <dbReference type="Proteomes" id="UP000470213"/>
    </source>
</evidence>
<comment type="subcellular location">
    <subcellularLocation>
        <location evidence="1">Membrane</location>
        <topology evidence="1">Multi-pass membrane protein</topology>
    </subcellularLocation>
</comment>
<reference evidence="7 8" key="1">
    <citation type="submission" date="2020-01" db="EMBL/GenBank/DDBJ databases">
        <authorList>
            <person name="Chen J."/>
            <person name="Zhu S."/>
            <person name="Yang J."/>
        </authorList>
    </citation>
    <scope>NUCLEOTIDE SEQUENCE [LARGE SCALE GENOMIC DNA]</scope>
    <source>
        <strain evidence="7 8">345S023</strain>
    </source>
</reference>
<evidence type="ECO:0000313" key="7">
    <source>
        <dbReference type="EMBL" id="NDV91337.1"/>
    </source>
</evidence>
<gene>
    <name evidence="7" type="ORF">GTH32_09115</name>
</gene>
<feature type="transmembrane region" description="Helical" evidence="5">
    <location>
        <begin position="313"/>
        <end position="336"/>
    </location>
</feature>
<keyword evidence="3 5" id="KW-1133">Transmembrane helix</keyword>